<feature type="region of interest" description="Disordered" evidence="1">
    <location>
        <begin position="1"/>
        <end position="30"/>
    </location>
</feature>
<proteinExistence type="predicted"/>
<reference evidence="3 4" key="1">
    <citation type="submission" date="2020-12" db="EMBL/GenBank/DDBJ databases">
        <title>Vagococcus allomyrinae sp. nov. and Enterococcus lavae sp. nov., isolated from the larvae of Allomyrina dichotoma.</title>
        <authorList>
            <person name="Lee S.D."/>
        </authorList>
    </citation>
    <scope>NUCLEOTIDE SEQUENCE [LARGE SCALE GENOMIC DNA]</scope>
    <source>
        <strain evidence="3 4">BWM-S5</strain>
    </source>
</reference>
<feature type="compositionally biased region" description="Polar residues" evidence="1">
    <location>
        <begin position="1"/>
        <end position="17"/>
    </location>
</feature>
<keyword evidence="3" id="KW-0378">Hydrolase</keyword>
<comment type="caution">
    <text evidence="3">The sequence shown here is derived from an EMBL/GenBank/DDBJ whole genome shotgun (WGS) entry which is preliminary data.</text>
</comment>
<dbReference type="GO" id="GO:0016787">
    <property type="term" value="F:hydrolase activity"/>
    <property type="evidence" value="ECO:0007669"/>
    <property type="project" value="UniProtKB-KW"/>
</dbReference>
<sequence length="285" mass="32601">MIRTDIQPSISNASEQALVTDESEMPVEDSKTTAEKKFYEQVQKAIDKASASFDGTMAITYVDLTTETQLSINDEKEFYTASTIKVPLAMMVADKVNEGVLKWTDKITYKEDTDYEEGTGRILNDIQPSYTLQTLQEYNITYSDNIAKNMLYGLFGGNDQAKRQLYRYFFNREADVEDTKFTSADGAEILLRLYEEKETNKEYQKIYDYMKKTVFHERLETSLTTGKVAHKIGSYDNDIHDIGILESSHPFILSVFTNGENGKEAISAITDQLWKLQEEQYPTSN</sequence>
<evidence type="ECO:0000313" key="4">
    <source>
        <dbReference type="Proteomes" id="UP000673375"/>
    </source>
</evidence>
<name>A0ABS4CHG4_9ENTE</name>
<accession>A0ABS4CHG4</accession>
<protein>
    <submittedName>
        <fullName evidence="3">Serine hydrolase</fullName>
    </submittedName>
</protein>
<dbReference type="EMBL" id="JAEDXU010000002">
    <property type="protein sequence ID" value="MBP1045883.1"/>
    <property type="molecule type" value="Genomic_DNA"/>
</dbReference>
<dbReference type="InterPro" id="IPR045155">
    <property type="entry name" value="Beta-lactam_cat"/>
</dbReference>
<dbReference type="Proteomes" id="UP000673375">
    <property type="component" value="Unassembled WGS sequence"/>
</dbReference>
<dbReference type="SUPFAM" id="SSF56601">
    <property type="entry name" value="beta-lactamase/transpeptidase-like"/>
    <property type="match status" value="1"/>
</dbReference>
<evidence type="ECO:0000259" key="2">
    <source>
        <dbReference type="Pfam" id="PF13354"/>
    </source>
</evidence>
<evidence type="ECO:0000256" key="1">
    <source>
        <dbReference type="SAM" id="MobiDB-lite"/>
    </source>
</evidence>
<dbReference type="InterPro" id="IPR012338">
    <property type="entry name" value="Beta-lactam/transpept-like"/>
</dbReference>
<dbReference type="Pfam" id="PF13354">
    <property type="entry name" value="Beta-lactamase2"/>
    <property type="match status" value="1"/>
</dbReference>
<feature type="domain" description="Beta-lactamase class A catalytic" evidence="2">
    <location>
        <begin position="59"/>
        <end position="257"/>
    </location>
</feature>
<dbReference type="InterPro" id="IPR000871">
    <property type="entry name" value="Beta-lactam_class-A"/>
</dbReference>
<keyword evidence="4" id="KW-1185">Reference proteome</keyword>
<dbReference type="PANTHER" id="PTHR35333">
    <property type="entry name" value="BETA-LACTAMASE"/>
    <property type="match status" value="1"/>
</dbReference>
<dbReference type="PANTHER" id="PTHR35333:SF3">
    <property type="entry name" value="BETA-LACTAMASE-TYPE TRANSPEPTIDASE FOLD CONTAINING PROTEIN"/>
    <property type="match status" value="1"/>
</dbReference>
<dbReference type="Gene3D" id="3.40.710.10">
    <property type="entry name" value="DD-peptidase/beta-lactamase superfamily"/>
    <property type="match status" value="1"/>
</dbReference>
<organism evidence="3 4">
    <name type="scientific">Enterococcus larvae</name>
    <dbReference type="NCBI Taxonomy" id="2794352"/>
    <lineage>
        <taxon>Bacteria</taxon>
        <taxon>Bacillati</taxon>
        <taxon>Bacillota</taxon>
        <taxon>Bacilli</taxon>
        <taxon>Lactobacillales</taxon>
        <taxon>Enterococcaceae</taxon>
        <taxon>Enterococcus</taxon>
    </lineage>
</organism>
<evidence type="ECO:0000313" key="3">
    <source>
        <dbReference type="EMBL" id="MBP1045883.1"/>
    </source>
</evidence>
<gene>
    <name evidence="3" type="ORF">I6N96_06285</name>
</gene>